<accession>A0ACB5TMY2</accession>
<gene>
    <name evidence="1" type="ORF">Amon02_000899400</name>
</gene>
<comment type="caution">
    <text evidence="1">The sequence shown here is derived from an EMBL/GenBank/DDBJ whole genome shotgun (WGS) entry which is preliminary data.</text>
</comment>
<proteinExistence type="predicted"/>
<dbReference type="Proteomes" id="UP001165064">
    <property type="component" value="Unassembled WGS sequence"/>
</dbReference>
<reference evidence="1" key="1">
    <citation type="submission" date="2023-04" db="EMBL/GenBank/DDBJ databases">
        <title>Ambrosiozyma monospora NBRC 10751.</title>
        <authorList>
            <person name="Ichikawa N."/>
            <person name="Sato H."/>
            <person name="Tonouchi N."/>
        </authorList>
    </citation>
    <scope>NUCLEOTIDE SEQUENCE</scope>
    <source>
        <strain evidence="1">NBRC 10751</strain>
    </source>
</reference>
<name>A0ACB5TMY2_AMBMO</name>
<evidence type="ECO:0000313" key="2">
    <source>
        <dbReference type="Proteomes" id="UP001165064"/>
    </source>
</evidence>
<sequence length="357" mass="40470">MSIRLIVGFEIGLFESKKLLPDRNCIRVQTKNDSDPLPPTPLYNASLLSSTAYKYYLENLVTARKSAEAFRDAAMLGKLWLKQKGFSSHFNEGGFGHFEFATLMAALLEGGGENGNKILLHGFSSYQLFKGTIKYLATQDLCNDGYLSFSFSLDKFAAYKKNGFKVPTIFDKYTKINILWKMSASSYELLKKYAVETLHLLNDVVQDRFKPIFIQKSDENLLKYDSLVQIPLNSIDEEGFGALEKISFLSFENFICSKIYRILSKALDGRATQIHISISKKDRPWSINKRKPSSSESHDALINIGLFLDSSRCEKKVTKGPLHSEKEAGEKFASFWGTKAQLRNYHHHQIHLDSSSP</sequence>
<keyword evidence="2" id="KW-1185">Reference proteome</keyword>
<evidence type="ECO:0000313" key="1">
    <source>
        <dbReference type="EMBL" id="GME91876.1"/>
    </source>
</evidence>
<organism evidence="1 2">
    <name type="scientific">Ambrosiozyma monospora</name>
    <name type="common">Yeast</name>
    <name type="synonym">Endomycopsis monosporus</name>
    <dbReference type="NCBI Taxonomy" id="43982"/>
    <lineage>
        <taxon>Eukaryota</taxon>
        <taxon>Fungi</taxon>
        <taxon>Dikarya</taxon>
        <taxon>Ascomycota</taxon>
        <taxon>Saccharomycotina</taxon>
        <taxon>Pichiomycetes</taxon>
        <taxon>Pichiales</taxon>
        <taxon>Pichiaceae</taxon>
        <taxon>Ambrosiozyma</taxon>
    </lineage>
</organism>
<dbReference type="EMBL" id="BSXS01008229">
    <property type="protein sequence ID" value="GME91876.1"/>
    <property type="molecule type" value="Genomic_DNA"/>
</dbReference>
<protein>
    <submittedName>
        <fullName evidence="1">Unnamed protein product</fullName>
    </submittedName>
</protein>